<dbReference type="AlphaFoldDB" id="A0AAE3QQP5"/>
<feature type="domain" description="HTH merR-type" evidence="5">
    <location>
        <begin position="3"/>
        <end position="72"/>
    </location>
</feature>
<gene>
    <name evidence="6" type="ORF">QNI16_12835</name>
</gene>
<dbReference type="SUPFAM" id="SSF46955">
    <property type="entry name" value="Putative DNA-binding domain"/>
    <property type="match status" value="1"/>
</dbReference>
<organism evidence="6 7">
    <name type="scientific">Xanthocytophaga flava</name>
    <dbReference type="NCBI Taxonomy" id="3048013"/>
    <lineage>
        <taxon>Bacteria</taxon>
        <taxon>Pseudomonadati</taxon>
        <taxon>Bacteroidota</taxon>
        <taxon>Cytophagia</taxon>
        <taxon>Cytophagales</taxon>
        <taxon>Rhodocytophagaceae</taxon>
        <taxon>Xanthocytophaga</taxon>
    </lineage>
</organism>
<proteinExistence type="predicted"/>
<dbReference type="Gene3D" id="1.10.1240.10">
    <property type="entry name" value="Methionine synthase domain"/>
    <property type="match status" value="1"/>
</dbReference>
<dbReference type="InterPro" id="IPR036594">
    <property type="entry name" value="Meth_synthase_dom"/>
</dbReference>
<dbReference type="GO" id="GO:0003700">
    <property type="term" value="F:DNA-binding transcription factor activity"/>
    <property type="evidence" value="ECO:0007669"/>
    <property type="project" value="InterPro"/>
</dbReference>
<protein>
    <submittedName>
        <fullName evidence="6">MerR family transcriptional regulator</fullName>
    </submittedName>
</protein>
<dbReference type="PANTHER" id="PTHR30204:SF69">
    <property type="entry name" value="MERR-FAMILY TRANSCRIPTIONAL REGULATOR"/>
    <property type="match status" value="1"/>
</dbReference>
<dbReference type="GO" id="GO:0003677">
    <property type="term" value="F:DNA binding"/>
    <property type="evidence" value="ECO:0007669"/>
    <property type="project" value="UniProtKB-KW"/>
</dbReference>
<dbReference type="EMBL" id="JASJOS010000005">
    <property type="protein sequence ID" value="MDJ1481376.1"/>
    <property type="molecule type" value="Genomic_DNA"/>
</dbReference>
<keyword evidence="4" id="KW-0804">Transcription</keyword>
<evidence type="ECO:0000259" key="5">
    <source>
        <dbReference type="PROSITE" id="PS50937"/>
    </source>
</evidence>
<dbReference type="Pfam" id="PF02607">
    <property type="entry name" value="B12-binding_2"/>
    <property type="match status" value="1"/>
</dbReference>
<keyword evidence="1" id="KW-0678">Repressor</keyword>
<evidence type="ECO:0000313" key="6">
    <source>
        <dbReference type="EMBL" id="MDJ1481376.1"/>
    </source>
</evidence>
<dbReference type="InterPro" id="IPR047057">
    <property type="entry name" value="MerR_fam"/>
</dbReference>
<dbReference type="Pfam" id="PF13411">
    <property type="entry name" value="MerR_1"/>
    <property type="match status" value="1"/>
</dbReference>
<keyword evidence="2" id="KW-0805">Transcription regulation</keyword>
<dbReference type="PROSITE" id="PS50937">
    <property type="entry name" value="HTH_MERR_2"/>
    <property type="match status" value="1"/>
</dbReference>
<dbReference type="SMART" id="SM00422">
    <property type="entry name" value="HTH_MERR"/>
    <property type="match status" value="1"/>
</dbReference>
<sequence>MSVYSIKDLENLSGIKAHTLRIWEQRYNIVTPKRTDTNIRYYDDNDLKLVLNISLLQEHGFKISKIAQMQPDIIHRQVLDLSEQDIRYTDQIQALTIAMIDLDEERFEKVLTRCALQMGFEQTMIQVIFPFLIRIGILWQTAAITPAQEHFISHLIRQKIIVATDGQITNYTNQQHKYMLFLPDGELHELSLLFANYLLKVRKQKVIYLGQSLPFQDIESVHAIHQPDYLFTIVTSVPGPDELQPYITKLSQAFPHTTILITGYQAVTQSLDCPSNVLIMKTIQDFIEFIDNPSKTL</sequence>
<evidence type="ECO:0000256" key="2">
    <source>
        <dbReference type="ARBA" id="ARBA00023015"/>
    </source>
</evidence>
<accession>A0AAE3QQP5</accession>
<dbReference type="InterPro" id="IPR000551">
    <property type="entry name" value="MerR-type_HTH_dom"/>
</dbReference>
<comment type="caution">
    <text evidence="6">The sequence shown here is derived from an EMBL/GenBank/DDBJ whole genome shotgun (WGS) entry which is preliminary data.</text>
</comment>
<evidence type="ECO:0000256" key="3">
    <source>
        <dbReference type="ARBA" id="ARBA00023125"/>
    </source>
</evidence>
<dbReference type="Gene3D" id="1.10.1660.10">
    <property type="match status" value="1"/>
</dbReference>
<reference evidence="6" key="1">
    <citation type="submission" date="2023-05" db="EMBL/GenBank/DDBJ databases">
        <authorList>
            <person name="Zhang X."/>
        </authorList>
    </citation>
    <scope>NUCLEOTIDE SEQUENCE</scope>
    <source>
        <strain evidence="6">YF14B1</strain>
    </source>
</reference>
<dbReference type="CDD" id="cd01104">
    <property type="entry name" value="HTH_MlrA-CarA"/>
    <property type="match status" value="1"/>
</dbReference>
<keyword evidence="3" id="KW-0238">DNA-binding</keyword>
<dbReference type="Gene3D" id="3.40.50.280">
    <property type="entry name" value="Cobalamin-binding domain"/>
    <property type="match status" value="1"/>
</dbReference>
<dbReference type="InterPro" id="IPR003759">
    <property type="entry name" value="Cbl-bd_cap"/>
</dbReference>
<name>A0AAE3QQP5_9BACT</name>
<dbReference type="Proteomes" id="UP001241110">
    <property type="component" value="Unassembled WGS sequence"/>
</dbReference>
<evidence type="ECO:0000256" key="4">
    <source>
        <dbReference type="ARBA" id="ARBA00023163"/>
    </source>
</evidence>
<dbReference type="InterPro" id="IPR009061">
    <property type="entry name" value="DNA-bd_dom_put_sf"/>
</dbReference>
<evidence type="ECO:0000313" key="7">
    <source>
        <dbReference type="Proteomes" id="UP001241110"/>
    </source>
</evidence>
<evidence type="ECO:0000256" key="1">
    <source>
        <dbReference type="ARBA" id="ARBA00022491"/>
    </source>
</evidence>
<dbReference type="RefSeq" id="WP_313979062.1">
    <property type="nucleotide sequence ID" value="NZ_JASJOS010000005.1"/>
</dbReference>
<dbReference type="PANTHER" id="PTHR30204">
    <property type="entry name" value="REDOX-CYCLING DRUG-SENSING TRANSCRIPTIONAL ACTIVATOR SOXR"/>
    <property type="match status" value="1"/>
</dbReference>